<dbReference type="Proteomes" id="UP000075324">
    <property type="component" value="Unassembled WGS sequence"/>
</dbReference>
<gene>
    <name evidence="1" type="ORF">B4110_0623</name>
</gene>
<evidence type="ECO:0008006" key="3">
    <source>
        <dbReference type="Google" id="ProtNLM"/>
    </source>
</evidence>
<comment type="caution">
    <text evidence="1">The sequence shown here is derived from an EMBL/GenBank/DDBJ whole genome shotgun (WGS) entry which is preliminary data.</text>
</comment>
<dbReference type="RefSeq" id="WP_062678892.1">
    <property type="nucleotide sequence ID" value="NZ_LQYW01000149.1"/>
</dbReference>
<dbReference type="EMBL" id="LQYW01000149">
    <property type="protein sequence ID" value="KYD24614.1"/>
    <property type="molecule type" value="Genomic_DNA"/>
</dbReference>
<protein>
    <recommendedName>
        <fullName evidence="3">Phage tail sheath family protein</fullName>
    </recommendedName>
</protein>
<dbReference type="PANTHER" id="PTHR35861">
    <property type="match status" value="1"/>
</dbReference>
<evidence type="ECO:0000313" key="1">
    <source>
        <dbReference type="EMBL" id="KYD24614.1"/>
    </source>
</evidence>
<sequence>MAYRHGISISERSTSVKSPVQVLSALTVAVGTAPIHLATETVSINKPVLAMSFDEAVRKLGYSSNYSNFTLCEVMDTHFKLYNVSPVVFINVLDPSKHKTDVTNQSISVQNKKAIINQEGVLLNTLAVKLTSGGNNLAKDIDYTATYDDTGKVVISAVDGGAISASTTSLVVSYSYLDPSKVTDSDIIGGYDASTGKSTGLELLNSVFPTLQMVPCILIAPKFSKKTAVAAVMKAKVKNINGVFKAKAYIDIDTSIANVYTKAVEYKNTNSLVDEYASIFWGDIKLGDKIYNFSSHAAAVTAQTDEKNDGIPFVSPSNKTLVMDTLLANGQEVSLGQDQAAYLNENGIITALNFIGGWRLWGNRTSVYPANTDVKDSFIPVRRMFNWVENTLVLSFWVNVDDPTNNRLIDEFIDSANVWMNGLAAVGAMLGGRVEFRQEENPVTDLLNGKVKLHLFMASPPPAEDIEWVVEFDVSYLNSLFA</sequence>
<organism evidence="1 2">
    <name type="scientific">Parageobacillus toebii</name>
    <dbReference type="NCBI Taxonomy" id="153151"/>
    <lineage>
        <taxon>Bacteria</taxon>
        <taxon>Bacillati</taxon>
        <taxon>Bacillota</taxon>
        <taxon>Bacilli</taxon>
        <taxon>Bacillales</taxon>
        <taxon>Anoxybacillaceae</taxon>
        <taxon>Parageobacillus</taxon>
    </lineage>
</organism>
<reference evidence="1 2" key="1">
    <citation type="submission" date="2016-01" db="EMBL/GenBank/DDBJ databases">
        <title>Draft Genome Sequences of Seven Thermophilic Sporeformers Isolated from Foods.</title>
        <authorList>
            <person name="Berendsen E.M."/>
            <person name="Wells-Bennik M.H."/>
            <person name="Krawcyk A.O."/>
            <person name="De Jong A."/>
            <person name="Holsappel S."/>
            <person name="Eijlander R.T."/>
            <person name="Kuipers O.P."/>
        </authorList>
    </citation>
    <scope>NUCLEOTIDE SEQUENCE [LARGE SCALE GENOMIC DNA]</scope>
    <source>
        <strain evidence="1 2">B4110</strain>
    </source>
</reference>
<evidence type="ECO:0000313" key="2">
    <source>
        <dbReference type="Proteomes" id="UP000075324"/>
    </source>
</evidence>
<accession>A0A150MJ89</accession>
<dbReference type="AlphaFoldDB" id="A0A150MJ89"/>
<name>A0A150MJ89_9BACL</name>
<dbReference type="InterPro" id="IPR052042">
    <property type="entry name" value="Tail_sheath_structural"/>
</dbReference>
<dbReference type="PATRIC" id="fig|153151.4.peg.1287"/>
<proteinExistence type="predicted"/>
<dbReference type="PANTHER" id="PTHR35861:SF1">
    <property type="entry name" value="PHAGE TAIL SHEATH PROTEIN"/>
    <property type="match status" value="1"/>
</dbReference>